<reference evidence="2" key="1">
    <citation type="journal article" date="2014" name="Genome Announc.">
        <title>Genome sequence of the yeast Cyberlindnera fabianii (Hansenula fabianii).</title>
        <authorList>
            <person name="Freel K.C."/>
            <person name="Sarilar V."/>
            <person name="Neuveglise C."/>
            <person name="Devillers H."/>
            <person name="Friedrich A."/>
            <person name="Schacherer J."/>
        </authorList>
    </citation>
    <scope>NUCLEOTIDE SEQUENCE</scope>
    <source>
        <strain evidence="2">YJS4271</strain>
    </source>
</reference>
<dbReference type="OrthoDB" id="3162439at2759"/>
<feature type="domain" description="T6SS Phospholipase effector Tle1-like catalytic" evidence="1">
    <location>
        <begin position="34"/>
        <end position="382"/>
    </location>
</feature>
<accession>A0A061AN89</accession>
<name>A0A061AN89_CYBFA</name>
<dbReference type="SUPFAM" id="SSF53474">
    <property type="entry name" value="alpha/beta-Hydrolases"/>
    <property type="match status" value="1"/>
</dbReference>
<evidence type="ECO:0000259" key="1">
    <source>
        <dbReference type="Pfam" id="PF09994"/>
    </source>
</evidence>
<dbReference type="AlphaFoldDB" id="A0A061AN89"/>
<dbReference type="PANTHER" id="PTHR33840">
    <property type="match status" value="1"/>
</dbReference>
<protein>
    <submittedName>
        <fullName evidence="2">CYFA0S02e03730g1_1</fullName>
    </submittedName>
</protein>
<dbReference type="PhylomeDB" id="A0A061AN89"/>
<dbReference type="Pfam" id="PF09994">
    <property type="entry name" value="T6SS_Tle1-like_cat"/>
    <property type="match status" value="1"/>
</dbReference>
<dbReference type="InterPro" id="IPR029058">
    <property type="entry name" value="AB_hydrolase_fold"/>
</dbReference>
<organism evidence="2">
    <name type="scientific">Cyberlindnera fabianii</name>
    <name type="common">Yeast</name>
    <name type="synonym">Hansenula fabianii</name>
    <dbReference type="NCBI Taxonomy" id="36022"/>
    <lineage>
        <taxon>Eukaryota</taxon>
        <taxon>Fungi</taxon>
        <taxon>Dikarya</taxon>
        <taxon>Ascomycota</taxon>
        <taxon>Saccharomycotina</taxon>
        <taxon>Saccharomycetes</taxon>
        <taxon>Phaffomycetales</taxon>
        <taxon>Phaffomycetaceae</taxon>
        <taxon>Cyberlindnera</taxon>
    </lineage>
</organism>
<dbReference type="VEuPathDB" id="FungiDB:BON22_0172"/>
<proteinExistence type="predicted"/>
<gene>
    <name evidence="2" type="ORF">CYFA0S_02e03730g</name>
</gene>
<dbReference type="InterPro" id="IPR018712">
    <property type="entry name" value="Tle1-like_cat"/>
</dbReference>
<sequence length="657" mass="74146">MTLSSGSSSCGHNDHKFSRKLIKGVAAVKLDGVKNIVLCFDGTESKFGPAPYTNALKIFRLLEKDDPTRQICYYQPGIGASMTVENLTTFDIPSTACNAIDALIAFSLDAHIIEAYKFLMRFYCNGDKIYLFGFSRGAFTARVLSSMIERVGLLNPGLEGLVDGAWSIYSAWEYAAQPSQPDYTTTLVDEFKNTFTRTIPVGIEFMGLFDTVNSVGLLRDRMFPFTTRFNLVKQIRHAVSIDERRTKYKQNLIYPYSYKPHIFSLECTPVPQSRITGSHEQGSNYGSLEDNSGQYNEETGAARKLMNDIQERLNVIVSENIRNGRHTASATSSSLEYDKSKLMSGEFQEIWFAGNHGDVGGGWAPSVNGQFLSILPLRWMLGEALGTGVLFQKEELRKFSERYTSLDSLLSPYHDLLSFKSNGLTLEISEEEKAMILKISNRLFKKSEVPLFRSCETSSNTSYTNLFTSGLYTTNLKRIGADTNDKLLVGPVFQVHRDVPETPIQGFDGRGNSSQLRTLFWWMVELLPLGTKIENSAGEWKNVYIPNLGRHRSLPAYAQLHWSVYWRMRYTEDYHPPNLPLYAKRVYRGEDPVDQDDSNCLLKKAIEHTLAQFKKWDSEGWSIIPDDLSAALKEAGYYDSLENDQNEAGPSNHQLIS</sequence>
<evidence type="ECO:0000313" key="2">
    <source>
        <dbReference type="EMBL" id="CDR38617.1"/>
    </source>
</evidence>
<dbReference type="EMBL" id="LK052887">
    <property type="protein sequence ID" value="CDR38617.1"/>
    <property type="molecule type" value="Genomic_DNA"/>
</dbReference>
<dbReference type="PANTHER" id="PTHR33840:SF2">
    <property type="entry name" value="TLE1 PHOSPHOLIPASE DOMAIN-CONTAINING PROTEIN"/>
    <property type="match status" value="1"/>
</dbReference>